<dbReference type="InterPro" id="IPR036056">
    <property type="entry name" value="Fibrinogen-like_C"/>
</dbReference>
<dbReference type="CDD" id="cd00087">
    <property type="entry name" value="FReD"/>
    <property type="match status" value="1"/>
</dbReference>
<dbReference type="SMART" id="SM00186">
    <property type="entry name" value="FBG"/>
    <property type="match status" value="1"/>
</dbReference>
<sequence length="202" mass="23283">MFIEKKILKLERAVGRVLRNQYSQPSATSCKDVPTNVSGTYLIDLSPASAPFRVYCEQRALGGGWIVMQHRYDGSLDFYRDWSEFRNGFGDLEKEFWLGLEKVHQITKGRRHEMIVELKDFDGTYKYAHYDAFEIGSESEEYVLKELGSYDGTAGNEMRINSGMKFTAKDRDNDEYEKNCAQICQGAWWHQRCTAANLNGQT</sequence>
<dbReference type="GO" id="GO:0005577">
    <property type="term" value="C:fibrinogen complex"/>
    <property type="evidence" value="ECO:0007669"/>
    <property type="project" value="TreeGrafter"/>
</dbReference>
<dbReference type="GO" id="GO:0030674">
    <property type="term" value="F:protein-macromolecule adaptor activity"/>
    <property type="evidence" value="ECO:0007669"/>
    <property type="project" value="TreeGrafter"/>
</dbReference>
<keyword evidence="8" id="KW-1185">Reference proteome</keyword>
<reference evidence="7 8" key="1">
    <citation type="journal article" date="2017" name="G3 (Bethesda)">
        <title>The Physical Genome Mapping of Anopheles albimanus Corrected Scaffold Misassemblies and Identified Interarm Rearrangements in Genus Anopheles.</title>
        <authorList>
            <person name="Artemov G.N."/>
            <person name="Peery A.N."/>
            <person name="Jiang X."/>
            <person name="Tu Z."/>
            <person name="Stegniy V.N."/>
            <person name="Sharakhova M.V."/>
            <person name="Sharakhov I.V."/>
        </authorList>
    </citation>
    <scope>NUCLEOTIDE SEQUENCE [LARGE SCALE GENOMIC DNA]</scope>
    <source>
        <strain evidence="7 8">ALBI9_A</strain>
    </source>
</reference>
<evidence type="ECO:0000256" key="3">
    <source>
        <dbReference type="ARBA" id="ARBA00022729"/>
    </source>
</evidence>
<accession>A0A182F2A0</accession>
<organism evidence="7 8">
    <name type="scientific">Anopheles albimanus</name>
    <name type="common">New world malaria mosquito</name>
    <dbReference type="NCBI Taxonomy" id="7167"/>
    <lineage>
        <taxon>Eukaryota</taxon>
        <taxon>Metazoa</taxon>
        <taxon>Ecdysozoa</taxon>
        <taxon>Arthropoda</taxon>
        <taxon>Hexapoda</taxon>
        <taxon>Insecta</taxon>
        <taxon>Pterygota</taxon>
        <taxon>Neoptera</taxon>
        <taxon>Endopterygota</taxon>
        <taxon>Diptera</taxon>
        <taxon>Nematocera</taxon>
        <taxon>Culicoidea</taxon>
        <taxon>Culicidae</taxon>
        <taxon>Anophelinae</taxon>
        <taxon>Anopheles</taxon>
    </lineage>
</organism>
<dbReference type="GO" id="GO:0005201">
    <property type="term" value="F:extracellular matrix structural constituent"/>
    <property type="evidence" value="ECO:0007669"/>
    <property type="project" value="TreeGrafter"/>
</dbReference>
<evidence type="ECO:0000256" key="6">
    <source>
        <dbReference type="ARBA" id="ARBA00023180"/>
    </source>
</evidence>
<dbReference type="SUPFAM" id="SSF56496">
    <property type="entry name" value="Fibrinogen C-terminal domain-like"/>
    <property type="match status" value="1"/>
</dbReference>
<dbReference type="PANTHER" id="PTHR47221:SF6">
    <property type="entry name" value="FIBRINOGEN ALPHA CHAIN"/>
    <property type="match status" value="1"/>
</dbReference>
<dbReference type="VEuPathDB" id="VectorBase:AALB20_037945"/>
<evidence type="ECO:0000256" key="1">
    <source>
        <dbReference type="ARBA" id="ARBA00004613"/>
    </source>
</evidence>
<evidence type="ECO:0000313" key="8">
    <source>
        <dbReference type="Proteomes" id="UP000069272"/>
    </source>
</evidence>
<keyword evidence="2" id="KW-0964">Secreted</keyword>
<proteinExistence type="predicted"/>
<reference evidence="7" key="2">
    <citation type="submission" date="2022-08" db="UniProtKB">
        <authorList>
            <consortium name="EnsemblMetazoa"/>
        </authorList>
    </citation>
    <scope>IDENTIFICATION</scope>
    <source>
        <strain evidence="7">STECLA/ALBI9_A</strain>
    </source>
</reference>
<dbReference type="GO" id="GO:0034116">
    <property type="term" value="P:positive regulation of heterotypic cell-cell adhesion"/>
    <property type="evidence" value="ECO:0007669"/>
    <property type="project" value="TreeGrafter"/>
</dbReference>
<keyword evidence="4" id="KW-0175">Coiled coil</keyword>
<dbReference type="InterPro" id="IPR002181">
    <property type="entry name" value="Fibrinogen_a/b/g_C_dom"/>
</dbReference>
<protein>
    <submittedName>
        <fullName evidence="7">Fibrinogen C-terminal domain-containing protein</fullName>
    </submittedName>
</protein>
<dbReference type="InterPro" id="IPR014716">
    <property type="entry name" value="Fibrinogen_a/b/g_C_1"/>
</dbReference>
<dbReference type="NCBIfam" id="NF040941">
    <property type="entry name" value="GGGWT_bact"/>
    <property type="match status" value="1"/>
</dbReference>
<dbReference type="AlphaFoldDB" id="A0A182F2A0"/>
<dbReference type="PANTHER" id="PTHR47221">
    <property type="entry name" value="FIBRINOGEN ALPHA CHAIN"/>
    <property type="match status" value="1"/>
</dbReference>
<dbReference type="Proteomes" id="UP000069272">
    <property type="component" value="Chromosome 2L"/>
</dbReference>
<dbReference type="STRING" id="7167.A0A182F2A0"/>
<dbReference type="VEuPathDB" id="VectorBase:AALB000581"/>
<dbReference type="InterPro" id="IPR037579">
    <property type="entry name" value="FIB_ANG-like"/>
</dbReference>
<dbReference type="PROSITE" id="PS51406">
    <property type="entry name" value="FIBRINOGEN_C_2"/>
    <property type="match status" value="1"/>
</dbReference>
<evidence type="ECO:0000256" key="2">
    <source>
        <dbReference type="ARBA" id="ARBA00022525"/>
    </source>
</evidence>
<name>A0A182F2A0_ANOAL</name>
<dbReference type="EnsemblMetazoa" id="AALB000581-RA">
    <property type="protein sequence ID" value="AALB000581-PA"/>
    <property type="gene ID" value="AALB000581"/>
</dbReference>
<keyword evidence="6" id="KW-0325">Glycoprotein</keyword>
<comment type="subcellular location">
    <subcellularLocation>
        <location evidence="1">Secreted</location>
    </subcellularLocation>
</comment>
<evidence type="ECO:0000256" key="4">
    <source>
        <dbReference type="ARBA" id="ARBA00023054"/>
    </source>
</evidence>
<dbReference type="Gene3D" id="3.90.215.10">
    <property type="entry name" value="Gamma Fibrinogen, chain A, domain 1"/>
    <property type="match status" value="1"/>
</dbReference>
<keyword evidence="3" id="KW-0732">Signal</keyword>
<dbReference type="Pfam" id="PF00147">
    <property type="entry name" value="Fibrinogen_C"/>
    <property type="match status" value="1"/>
</dbReference>
<keyword evidence="5" id="KW-1015">Disulfide bond</keyword>
<evidence type="ECO:0000313" key="7">
    <source>
        <dbReference type="EnsemblMetazoa" id="AALB000581-PA"/>
    </source>
</evidence>
<evidence type="ECO:0000256" key="5">
    <source>
        <dbReference type="ARBA" id="ARBA00023157"/>
    </source>
</evidence>
<dbReference type="PROSITE" id="PS51257">
    <property type="entry name" value="PROKAR_LIPOPROTEIN"/>
    <property type="match status" value="1"/>
</dbReference>